<evidence type="ECO:0000259" key="1">
    <source>
        <dbReference type="Pfam" id="PF08268"/>
    </source>
</evidence>
<protein>
    <submittedName>
        <fullName evidence="2">F-box protein</fullName>
    </submittedName>
</protein>
<gene>
    <name evidence="2" type="ORF">L195_g005494</name>
</gene>
<name>A0A2K3P0Y9_TRIPR</name>
<dbReference type="Pfam" id="PF08268">
    <property type="entry name" value="FBA_3"/>
    <property type="match status" value="1"/>
</dbReference>
<reference evidence="2 3" key="2">
    <citation type="journal article" date="2017" name="Front. Plant Sci.">
        <title>Gene Classification and Mining of Molecular Markers Useful in Red Clover (Trifolium pratense) Breeding.</title>
        <authorList>
            <person name="Istvanek J."/>
            <person name="Dluhosova J."/>
            <person name="Dluhos P."/>
            <person name="Patkova L."/>
            <person name="Nedelnik J."/>
            <person name="Repkova J."/>
        </authorList>
    </citation>
    <scope>NUCLEOTIDE SEQUENCE [LARGE SCALE GENOMIC DNA]</scope>
    <source>
        <strain evidence="3">cv. Tatra</strain>
        <tissue evidence="2">Young leaves</tissue>
    </source>
</reference>
<dbReference type="InterPro" id="IPR050796">
    <property type="entry name" value="SCF_F-box_component"/>
</dbReference>
<dbReference type="InterPro" id="IPR011043">
    <property type="entry name" value="Gal_Oxase/kelch_b-propeller"/>
</dbReference>
<comment type="caution">
    <text evidence="2">The sequence shown here is derived from an EMBL/GenBank/DDBJ whole genome shotgun (WGS) entry which is preliminary data.</text>
</comment>
<dbReference type="Proteomes" id="UP000236291">
    <property type="component" value="Unassembled WGS sequence"/>
</dbReference>
<dbReference type="EMBL" id="ASHM01002839">
    <property type="protein sequence ID" value="PNY08954.1"/>
    <property type="molecule type" value="Genomic_DNA"/>
</dbReference>
<organism evidence="2 3">
    <name type="scientific">Trifolium pratense</name>
    <name type="common">Red clover</name>
    <dbReference type="NCBI Taxonomy" id="57577"/>
    <lineage>
        <taxon>Eukaryota</taxon>
        <taxon>Viridiplantae</taxon>
        <taxon>Streptophyta</taxon>
        <taxon>Embryophyta</taxon>
        <taxon>Tracheophyta</taxon>
        <taxon>Spermatophyta</taxon>
        <taxon>Magnoliopsida</taxon>
        <taxon>eudicotyledons</taxon>
        <taxon>Gunneridae</taxon>
        <taxon>Pentapetalae</taxon>
        <taxon>rosids</taxon>
        <taxon>fabids</taxon>
        <taxon>Fabales</taxon>
        <taxon>Fabaceae</taxon>
        <taxon>Papilionoideae</taxon>
        <taxon>50 kb inversion clade</taxon>
        <taxon>NPAAA clade</taxon>
        <taxon>Hologalegina</taxon>
        <taxon>IRL clade</taxon>
        <taxon>Trifolieae</taxon>
        <taxon>Trifolium</taxon>
    </lineage>
</organism>
<dbReference type="ExpressionAtlas" id="A0A2K3P0Y9">
    <property type="expression patterns" value="baseline"/>
</dbReference>
<reference evidence="2 3" key="1">
    <citation type="journal article" date="2014" name="Am. J. Bot.">
        <title>Genome assembly and annotation for red clover (Trifolium pratense; Fabaceae).</title>
        <authorList>
            <person name="Istvanek J."/>
            <person name="Jaros M."/>
            <person name="Krenek A."/>
            <person name="Repkova J."/>
        </authorList>
    </citation>
    <scope>NUCLEOTIDE SEQUENCE [LARGE SCALE GENOMIC DNA]</scope>
    <source>
        <strain evidence="3">cv. Tatra</strain>
        <tissue evidence="2">Young leaves</tissue>
    </source>
</reference>
<proteinExistence type="predicted"/>
<dbReference type="InterPro" id="IPR017451">
    <property type="entry name" value="F-box-assoc_interact_dom"/>
</dbReference>
<dbReference type="NCBIfam" id="TIGR01640">
    <property type="entry name" value="F_box_assoc_1"/>
    <property type="match status" value="1"/>
</dbReference>
<dbReference type="InterPro" id="IPR013187">
    <property type="entry name" value="F-box-assoc_dom_typ3"/>
</dbReference>
<sequence length="310" mass="35408">MFISTSPPYQTQSIDYEASLRSASASPSLNFLLPQTHPDIEIIGSCRGFILLHCSSEFHIWNPSTGVHKEIPLSPNDSHLDVKYLCYLYGFAYDQSRDDYLVFSMSYDTTLANDNISSHLEFFSLRDNTWKEIEGTHLPYMHNSDLLRVGSLFNGVIHWLAFRNDTSMDVIVAFDLKEWKVLDIHLPDEFEGELDDSGLWVFGEFLSLWATDHFDRKGTVEIWVMKEYKVHSSWIKTHVVSLDDIHILIHSPLCSTKSGDIIGADDGKVVKYNDKGQWLESYCYFNDRGGSEVALYVESLLSLPADNEQA</sequence>
<dbReference type="AlphaFoldDB" id="A0A2K3P0Y9"/>
<dbReference type="PANTHER" id="PTHR31672">
    <property type="entry name" value="BNACNNG10540D PROTEIN"/>
    <property type="match status" value="1"/>
</dbReference>
<accession>A0A2K3P0Y9</accession>
<evidence type="ECO:0000313" key="2">
    <source>
        <dbReference type="EMBL" id="PNY08954.1"/>
    </source>
</evidence>
<feature type="domain" description="F-box associated beta-propeller type 3" evidence="1">
    <location>
        <begin position="25"/>
        <end position="262"/>
    </location>
</feature>
<evidence type="ECO:0000313" key="3">
    <source>
        <dbReference type="Proteomes" id="UP000236291"/>
    </source>
</evidence>
<dbReference type="SUPFAM" id="SSF50965">
    <property type="entry name" value="Galactose oxidase, central domain"/>
    <property type="match status" value="1"/>
</dbReference>
<dbReference type="PANTHER" id="PTHR31672:SF13">
    <property type="entry name" value="F-BOX PROTEIN CPR30-LIKE"/>
    <property type="match status" value="1"/>
</dbReference>